<dbReference type="EMBL" id="AVOT02013504">
    <property type="protein sequence ID" value="MBW0496224.1"/>
    <property type="molecule type" value="Genomic_DNA"/>
</dbReference>
<feature type="region of interest" description="Disordered" evidence="1">
    <location>
        <begin position="47"/>
        <end position="120"/>
    </location>
</feature>
<protein>
    <submittedName>
        <fullName evidence="2">Uncharacterized protein</fullName>
    </submittedName>
</protein>
<comment type="caution">
    <text evidence="2">The sequence shown here is derived from an EMBL/GenBank/DDBJ whole genome shotgun (WGS) entry which is preliminary data.</text>
</comment>
<proteinExistence type="predicted"/>
<gene>
    <name evidence="2" type="ORF">O181_035939</name>
</gene>
<dbReference type="Proteomes" id="UP000765509">
    <property type="component" value="Unassembled WGS sequence"/>
</dbReference>
<feature type="compositionally biased region" description="Pro residues" evidence="1">
    <location>
        <begin position="103"/>
        <end position="120"/>
    </location>
</feature>
<evidence type="ECO:0000256" key="1">
    <source>
        <dbReference type="SAM" id="MobiDB-lite"/>
    </source>
</evidence>
<evidence type="ECO:0000313" key="3">
    <source>
        <dbReference type="Proteomes" id="UP000765509"/>
    </source>
</evidence>
<sequence length="146" mass="15718">MAMARGHSSLGQLSPYLVTHGIQTPKTTPTKSLPIRFTHSMYASQANPTATHSWSEDLFHKPSQHIEPPIPSPSPSSKPPEDVATCEPEPEVASTQCMEEPFGSPPCISPAPTLPPSTPVPPPPWCQAPLIPTMTLARNSPTCDQY</sequence>
<feature type="compositionally biased region" description="Pro residues" evidence="1">
    <location>
        <begin position="68"/>
        <end position="78"/>
    </location>
</feature>
<reference evidence="2" key="1">
    <citation type="submission" date="2021-03" db="EMBL/GenBank/DDBJ databases">
        <title>Draft genome sequence of rust myrtle Austropuccinia psidii MF-1, a brazilian biotype.</title>
        <authorList>
            <person name="Quecine M.C."/>
            <person name="Pachon D.M.R."/>
            <person name="Bonatelli M.L."/>
            <person name="Correr F.H."/>
            <person name="Franceschini L.M."/>
            <person name="Leite T.F."/>
            <person name="Margarido G.R.A."/>
            <person name="Almeida C.A."/>
            <person name="Ferrarezi J.A."/>
            <person name="Labate C.A."/>
        </authorList>
    </citation>
    <scope>NUCLEOTIDE SEQUENCE</scope>
    <source>
        <strain evidence="2">MF-1</strain>
    </source>
</reference>
<evidence type="ECO:0000313" key="2">
    <source>
        <dbReference type="EMBL" id="MBW0496224.1"/>
    </source>
</evidence>
<accession>A0A9Q3HB18</accession>
<dbReference type="AlphaFoldDB" id="A0A9Q3HB18"/>
<organism evidence="2 3">
    <name type="scientific">Austropuccinia psidii MF-1</name>
    <dbReference type="NCBI Taxonomy" id="1389203"/>
    <lineage>
        <taxon>Eukaryota</taxon>
        <taxon>Fungi</taxon>
        <taxon>Dikarya</taxon>
        <taxon>Basidiomycota</taxon>
        <taxon>Pucciniomycotina</taxon>
        <taxon>Pucciniomycetes</taxon>
        <taxon>Pucciniales</taxon>
        <taxon>Sphaerophragmiaceae</taxon>
        <taxon>Austropuccinia</taxon>
    </lineage>
</organism>
<name>A0A9Q3HB18_9BASI</name>
<keyword evidence="3" id="KW-1185">Reference proteome</keyword>